<name>A0A915DXX0_9BILA</name>
<dbReference type="Proteomes" id="UP000887574">
    <property type="component" value="Unplaced"/>
</dbReference>
<keyword evidence="1" id="KW-1185">Reference proteome</keyword>
<evidence type="ECO:0000313" key="2">
    <source>
        <dbReference type="WBParaSite" id="jg24115"/>
    </source>
</evidence>
<proteinExistence type="predicted"/>
<dbReference type="AlphaFoldDB" id="A0A915DXX0"/>
<evidence type="ECO:0000313" key="1">
    <source>
        <dbReference type="Proteomes" id="UP000887574"/>
    </source>
</evidence>
<sequence>MICLGPYHAFKFFLTHRRKRTVGEQVDEFPSSDVELSSLPVTKLVPYDAHVHPDFPAEAPIARGLYNIPLGHNLDKAVDEEFRAGYRRVVVNGHPKEHSTLVSERLDTSILVEHKASQRNSHSFEMGEIILQ</sequence>
<dbReference type="WBParaSite" id="jg24115">
    <property type="protein sequence ID" value="jg24115"/>
    <property type="gene ID" value="jg24115"/>
</dbReference>
<accession>A0A915DXX0</accession>
<reference evidence="2" key="1">
    <citation type="submission" date="2022-11" db="UniProtKB">
        <authorList>
            <consortium name="WormBaseParasite"/>
        </authorList>
    </citation>
    <scope>IDENTIFICATION</scope>
</reference>
<organism evidence="1 2">
    <name type="scientific">Ditylenchus dipsaci</name>
    <dbReference type="NCBI Taxonomy" id="166011"/>
    <lineage>
        <taxon>Eukaryota</taxon>
        <taxon>Metazoa</taxon>
        <taxon>Ecdysozoa</taxon>
        <taxon>Nematoda</taxon>
        <taxon>Chromadorea</taxon>
        <taxon>Rhabditida</taxon>
        <taxon>Tylenchina</taxon>
        <taxon>Tylenchomorpha</taxon>
        <taxon>Sphaerularioidea</taxon>
        <taxon>Anguinidae</taxon>
        <taxon>Anguininae</taxon>
        <taxon>Ditylenchus</taxon>
    </lineage>
</organism>
<protein>
    <submittedName>
        <fullName evidence="2">Uncharacterized protein</fullName>
    </submittedName>
</protein>